<keyword evidence="12 13" id="KW-0472">Membrane</keyword>
<dbReference type="PANTHER" id="PTHR35864:SF1">
    <property type="entry name" value="ZINC METALLOPROTEASE YWHC-RELATED"/>
    <property type="match status" value="1"/>
</dbReference>
<evidence type="ECO:0000259" key="14">
    <source>
        <dbReference type="Pfam" id="PF02163"/>
    </source>
</evidence>
<keyword evidence="16" id="KW-1185">Reference proteome</keyword>
<name>A0A235FB83_9BACL</name>
<evidence type="ECO:0000256" key="13">
    <source>
        <dbReference type="SAM" id="Phobius"/>
    </source>
</evidence>
<evidence type="ECO:0000256" key="9">
    <source>
        <dbReference type="ARBA" id="ARBA00022833"/>
    </source>
</evidence>
<organism evidence="15 16">
    <name type="scientific">Fictibacillus aquaticus</name>
    <dbReference type="NCBI Taxonomy" id="2021314"/>
    <lineage>
        <taxon>Bacteria</taxon>
        <taxon>Bacillati</taxon>
        <taxon>Bacillota</taxon>
        <taxon>Bacilli</taxon>
        <taxon>Bacillales</taxon>
        <taxon>Fictibacillaceae</taxon>
        <taxon>Fictibacillus</taxon>
    </lineage>
</organism>
<evidence type="ECO:0000256" key="2">
    <source>
        <dbReference type="ARBA" id="ARBA00004651"/>
    </source>
</evidence>
<dbReference type="InterPro" id="IPR052348">
    <property type="entry name" value="Metallopeptidase_M50B"/>
</dbReference>
<dbReference type="GO" id="GO:0005886">
    <property type="term" value="C:plasma membrane"/>
    <property type="evidence" value="ECO:0007669"/>
    <property type="project" value="UniProtKB-SubCell"/>
</dbReference>
<comment type="subcellular location">
    <subcellularLocation>
        <location evidence="2">Cell membrane</location>
        <topology evidence="2">Multi-pass membrane protein</topology>
    </subcellularLocation>
</comment>
<evidence type="ECO:0000256" key="4">
    <source>
        <dbReference type="ARBA" id="ARBA00022475"/>
    </source>
</evidence>
<comment type="similarity">
    <text evidence="3">Belongs to the peptidase M50B family.</text>
</comment>
<keyword evidence="11" id="KW-0482">Metalloprotease</keyword>
<keyword evidence="5 15" id="KW-0645">Protease</keyword>
<keyword evidence="4" id="KW-1003">Cell membrane</keyword>
<protein>
    <submittedName>
        <fullName evidence="15">Site-2 protease family protein</fullName>
    </submittedName>
</protein>
<feature type="domain" description="Peptidase M50" evidence="14">
    <location>
        <begin position="15"/>
        <end position="175"/>
    </location>
</feature>
<keyword evidence="7" id="KW-0479">Metal-binding</keyword>
<comment type="caution">
    <text evidence="15">The sequence shown here is derived from an EMBL/GenBank/DDBJ whole genome shotgun (WGS) entry which is preliminary data.</text>
</comment>
<feature type="transmembrane region" description="Helical" evidence="13">
    <location>
        <begin position="87"/>
        <end position="113"/>
    </location>
</feature>
<dbReference type="Proteomes" id="UP000215059">
    <property type="component" value="Unassembled WGS sequence"/>
</dbReference>
<evidence type="ECO:0000256" key="6">
    <source>
        <dbReference type="ARBA" id="ARBA00022692"/>
    </source>
</evidence>
<comment type="cofactor">
    <cofactor evidence="1">
        <name>Zn(2+)</name>
        <dbReference type="ChEBI" id="CHEBI:29105"/>
    </cofactor>
</comment>
<accession>A0A235FB83</accession>
<dbReference type="InterPro" id="IPR008915">
    <property type="entry name" value="Peptidase_M50"/>
</dbReference>
<proteinExistence type="inferred from homology"/>
<feature type="transmembrane region" description="Helical" evidence="13">
    <location>
        <begin position="12"/>
        <end position="35"/>
    </location>
</feature>
<evidence type="ECO:0000256" key="10">
    <source>
        <dbReference type="ARBA" id="ARBA00022989"/>
    </source>
</evidence>
<gene>
    <name evidence="15" type="ORF">CGZ90_10360</name>
</gene>
<reference evidence="15 16" key="1">
    <citation type="submission" date="2017-07" db="EMBL/GenBank/DDBJ databases">
        <title>Fictibacillus sp. nov. GDSW-R2A3 Genome sequencing and assembly.</title>
        <authorList>
            <person name="Mayilraj S."/>
        </authorList>
    </citation>
    <scope>NUCLEOTIDE SEQUENCE [LARGE SCALE GENOMIC DNA]</scope>
    <source>
        <strain evidence="15 16">GDSW-R2A3</strain>
    </source>
</reference>
<evidence type="ECO:0000256" key="8">
    <source>
        <dbReference type="ARBA" id="ARBA00022801"/>
    </source>
</evidence>
<dbReference type="GO" id="GO:0008237">
    <property type="term" value="F:metallopeptidase activity"/>
    <property type="evidence" value="ECO:0007669"/>
    <property type="project" value="UniProtKB-KW"/>
</dbReference>
<dbReference type="InterPro" id="IPR044537">
    <property type="entry name" value="Rip2-like"/>
</dbReference>
<dbReference type="PANTHER" id="PTHR35864">
    <property type="entry name" value="ZINC METALLOPROTEASE MJ0611-RELATED"/>
    <property type="match status" value="1"/>
</dbReference>
<keyword evidence="10 13" id="KW-1133">Transmembrane helix</keyword>
<dbReference type="OrthoDB" id="9800627at2"/>
<dbReference type="CDD" id="cd06158">
    <property type="entry name" value="S2P-M50_like_1"/>
    <property type="match status" value="1"/>
</dbReference>
<evidence type="ECO:0000256" key="3">
    <source>
        <dbReference type="ARBA" id="ARBA00007931"/>
    </source>
</evidence>
<dbReference type="Pfam" id="PF02163">
    <property type="entry name" value="Peptidase_M50"/>
    <property type="match status" value="1"/>
</dbReference>
<dbReference type="RefSeq" id="WP_094252415.1">
    <property type="nucleotide sequence ID" value="NZ_JBHLXL010000001.1"/>
</dbReference>
<dbReference type="GO" id="GO:0046872">
    <property type="term" value="F:metal ion binding"/>
    <property type="evidence" value="ECO:0007669"/>
    <property type="project" value="UniProtKB-KW"/>
</dbReference>
<evidence type="ECO:0000256" key="5">
    <source>
        <dbReference type="ARBA" id="ARBA00022670"/>
    </source>
</evidence>
<evidence type="ECO:0000313" key="16">
    <source>
        <dbReference type="Proteomes" id="UP000215059"/>
    </source>
</evidence>
<evidence type="ECO:0000313" key="15">
    <source>
        <dbReference type="EMBL" id="OYD58274.1"/>
    </source>
</evidence>
<evidence type="ECO:0000256" key="12">
    <source>
        <dbReference type="ARBA" id="ARBA00023136"/>
    </source>
</evidence>
<evidence type="ECO:0000256" key="11">
    <source>
        <dbReference type="ARBA" id="ARBA00023049"/>
    </source>
</evidence>
<dbReference type="AlphaFoldDB" id="A0A235FB83"/>
<feature type="transmembrane region" description="Helical" evidence="13">
    <location>
        <begin position="55"/>
        <end position="75"/>
    </location>
</feature>
<keyword evidence="6 13" id="KW-0812">Transmembrane</keyword>
<dbReference type="GO" id="GO:0006508">
    <property type="term" value="P:proteolysis"/>
    <property type="evidence" value="ECO:0007669"/>
    <property type="project" value="UniProtKB-KW"/>
</dbReference>
<feature type="transmembrane region" description="Helical" evidence="13">
    <location>
        <begin position="133"/>
        <end position="152"/>
    </location>
</feature>
<sequence length="221" mass="24824">MEGFFRFSLEELPFIIISLVVAFTIHEWAHAYTAYKCGDSTAKNQGRLTFNPASHIDPLGALLILIVGFGWARPVPVDRRNFKRPHLYGILVSAAGPVSNLFIAFLTYLLLFILDSSSLMPMSGKGAEFVSSLLSTMLHLNIVLFLFNLLPFPPLDGYRILEDLAPENIRSKMMRYESFGAVLFLLIVLTPLDQYVIYPIFDAGVPFVVNTLYDIISPLFI</sequence>
<feature type="transmembrane region" description="Helical" evidence="13">
    <location>
        <begin position="173"/>
        <end position="190"/>
    </location>
</feature>
<dbReference type="EMBL" id="NOII01000002">
    <property type="protein sequence ID" value="OYD58274.1"/>
    <property type="molecule type" value="Genomic_DNA"/>
</dbReference>
<evidence type="ECO:0000256" key="1">
    <source>
        <dbReference type="ARBA" id="ARBA00001947"/>
    </source>
</evidence>
<keyword evidence="9" id="KW-0862">Zinc</keyword>
<evidence type="ECO:0000256" key="7">
    <source>
        <dbReference type="ARBA" id="ARBA00022723"/>
    </source>
</evidence>
<keyword evidence="8" id="KW-0378">Hydrolase</keyword>